<keyword evidence="2" id="KW-0560">Oxidoreductase</keyword>
<name>A0A143PBT1_9STAP</name>
<reference evidence="8 9" key="1">
    <citation type="submission" date="2018-11" db="EMBL/GenBank/DDBJ databases">
        <title>Genomic profiling of Staphylococcus species from a Poultry farm system in KwaZulu-Natal, South Africa.</title>
        <authorList>
            <person name="Amoako D.G."/>
            <person name="Somboro A.M."/>
            <person name="Abia A.L.K."/>
            <person name="Bester L.A."/>
            <person name="Essack S.Y."/>
        </authorList>
    </citation>
    <scope>NUCLEOTIDE SEQUENCE [LARGE SCALE GENOMIC DNA]</scope>
    <source>
        <strain evidence="8 9">SA11</strain>
    </source>
</reference>
<keyword evidence="1" id="KW-0028">Amino-acid biosynthesis</keyword>
<feature type="domain" description="FAD/NAD(P)-binding" evidence="5">
    <location>
        <begin position="154"/>
        <end position="318"/>
    </location>
</feature>
<dbReference type="InterPro" id="IPR036188">
    <property type="entry name" value="FAD/NAD-bd_sf"/>
</dbReference>
<dbReference type="Proteomes" id="UP000595942">
    <property type="component" value="Chromosome"/>
</dbReference>
<dbReference type="PRINTS" id="PR00419">
    <property type="entry name" value="ADXRDTASE"/>
</dbReference>
<proteinExistence type="predicted"/>
<dbReference type="GeneID" id="93727650"/>
<dbReference type="EMBL" id="RQTE01000053">
    <property type="protein sequence ID" value="RZI03679.1"/>
    <property type="molecule type" value="Genomic_DNA"/>
</dbReference>
<dbReference type="AlphaFoldDB" id="A0A143PBT1"/>
<evidence type="ECO:0000256" key="1">
    <source>
        <dbReference type="ARBA" id="ARBA00022605"/>
    </source>
</evidence>
<evidence type="ECO:0000256" key="4">
    <source>
        <dbReference type="ARBA" id="ARBA00029440"/>
    </source>
</evidence>
<dbReference type="InterPro" id="IPR023753">
    <property type="entry name" value="FAD/NAD-binding_dom"/>
</dbReference>
<evidence type="ECO:0000313" key="8">
    <source>
        <dbReference type="EMBL" id="RZI03679.1"/>
    </source>
</evidence>
<keyword evidence="10" id="KW-1185">Reference proteome</keyword>
<dbReference type="PANTHER" id="PTHR43100:SF1">
    <property type="entry name" value="GLUTAMATE SYNTHASE [NADPH] SMALL CHAIN"/>
    <property type="match status" value="1"/>
</dbReference>
<dbReference type="GO" id="GO:0051536">
    <property type="term" value="F:iron-sulfur cluster binding"/>
    <property type="evidence" value="ECO:0007669"/>
    <property type="project" value="InterPro"/>
</dbReference>
<evidence type="ECO:0000256" key="3">
    <source>
        <dbReference type="ARBA" id="ARBA00023164"/>
    </source>
</evidence>
<dbReference type="PANTHER" id="PTHR43100">
    <property type="entry name" value="GLUTAMATE SYNTHASE [NADPH] SMALL CHAIN"/>
    <property type="match status" value="1"/>
</dbReference>
<reference evidence="7 10" key="2">
    <citation type="submission" date="2021-01" db="EMBL/GenBank/DDBJ databases">
        <title>FDA dAtabase for Regulatory Grade micrObial Sequences (FDA-ARGOS): Supporting development and validation of Infectious Disease Dx tests.</title>
        <authorList>
            <person name="Sproer C."/>
            <person name="Gronow S."/>
            <person name="Severitt S."/>
            <person name="Schroder I."/>
            <person name="Tallon L."/>
            <person name="Sadzewicz L."/>
            <person name="Zhao X."/>
            <person name="Boylan J."/>
            <person name="Ott S."/>
            <person name="Bowen H."/>
            <person name="Vavikolanu K."/>
            <person name="Mehta A."/>
            <person name="Aluvathingal J."/>
            <person name="Nadendla S."/>
            <person name="Lowell S."/>
            <person name="Myers T."/>
            <person name="Yan Y."/>
            <person name="Sichtig H."/>
        </authorList>
    </citation>
    <scope>NUCLEOTIDE SEQUENCE [LARGE SCALE GENOMIC DNA]</scope>
    <source>
        <strain evidence="7 10">FDAARGOS_1148</strain>
    </source>
</reference>
<organism evidence="8 9">
    <name type="scientific">Staphylococcus condimenti</name>
    <dbReference type="NCBI Taxonomy" id="70255"/>
    <lineage>
        <taxon>Bacteria</taxon>
        <taxon>Bacillati</taxon>
        <taxon>Bacillota</taxon>
        <taxon>Bacilli</taxon>
        <taxon>Bacillales</taxon>
        <taxon>Staphylococcaceae</taxon>
        <taxon>Staphylococcus</taxon>
    </lineage>
</organism>
<feature type="domain" description="Dihydroprymidine dehydrogenase" evidence="6">
    <location>
        <begin position="28"/>
        <end position="140"/>
    </location>
</feature>
<dbReference type="InterPro" id="IPR006005">
    <property type="entry name" value="Glut_synth_ssu1"/>
</dbReference>
<evidence type="ECO:0000259" key="5">
    <source>
        <dbReference type="Pfam" id="PF07992"/>
    </source>
</evidence>
<dbReference type="GO" id="GO:0006537">
    <property type="term" value="P:glutamate biosynthetic process"/>
    <property type="evidence" value="ECO:0007669"/>
    <property type="project" value="UniProtKB-KW"/>
</dbReference>
<evidence type="ECO:0000313" key="10">
    <source>
        <dbReference type="Proteomes" id="UP000595942"/>
    </source>
</evidence>
<dbReference type="Gene3D" id="3.50.50.60">
    <property type="entry name" value="FAD/NAD(P)-binding domain"/>
    <property type="match status" value="2"/>
</dbReference>
<keyword evidence="3" id="KW-0314">Glutamate biosynthesis</keyword>
<gene>
    <name evidence="8" type="ORF">EIG99_02790</name>
    <name evidence="7" type="ORF">I6J05_11320</name>
</gene>
<evidence type="ECO:0000313" key="9">
    <source>
        <dbReference type="Proteomes" id="UP000293854"/>
    </source>
</evidence>
<dbReference type="OrthoDB" id="9803192at2"/>
<dbReference type="Pfam" id="PF14691">
    <property type="entry name" value="Fer4_20"/>
    <property type="match status" value="1"/>
</dbReference>
<dbReference type="KEGG" id="scv:A4G25_07205"/>
<dbReference type="InterPro" id="IPR051394">
    <property type="entry name" value="Glutamate_Synthase"/>
</dbReference>
<dbReference type="GO" id="GO:0016639">
    <property type="term" value="F:oxidoreductase activity, acting on the CH-NH2 group of donors, NAD or NADP as acceptor"/>
    <property type="evidence" value="ECO:0007669"/>
    <property type="project" value="InterPro"/>
</dbReference>
<dbReference type="InterPro" id="IPR009051">
    <property type="entry name" value="Helical_ferredxn"/>
</dbReference>
<dbReference type="NCBIfam" id="TIGR01317">
    <property type="entry name" value="GOGAT_sm_gam"/>
    <property type="match status" value="1"/>
</dbReference>
<evidence type="ECO:0000256" key="2">
    <source>
        <dbReference type="ARBA" id="ARBA00023002"/>
    </source>
</evidence>
<comment type="pathway">
    <text evidence="4">Amino-acid biosynthesis.</text>
</comment>
<dbReference type="Gene3D" id="1.10.1060.10">
    <property type="entry name" value="Alpha-helical ferredoxin"/>
    <property type="match status" value="1"/>
</dbReference>
<dbReference type="Pfam" id="PF07992">
    <property type="entry name" value="Pyr_redox_2"/>
    <property type="match status" value="1"/>
</dbReference>
<dbReference type="Proteomes" id="UP000293854">
    <property type="component" value="Unassembled WGS sequence"/>
</dbReference>
<sequence length="490" mass="54920">MGEFKGFMKYDRQALPELSLAERLTSHAAFQQCFSKEDAALQGARCMDCGTPFCQTGQLVERDTVGCPIGNYIPEWNDLVYHQDYKAAYERLSETNNFPDFTGRVCPAPCEQSCVMNINRDPVAIKGIERTIIDEAFENGWVEPRVPANRIEQRVAIVGSGPAGLTAADELNAKGYEVTVYERACEAGGLLMYGIPNMKLDKEVVRRRIRLMEEAGIRFVTNTEVGNDISKETLESEYDAIIVCTGSQQARDLPLEGRMGYGIHFAMDYLTEQTQIANGELKPEDAEICAEGKNVIVIGSGDTGADCVATALRENCKTVVQFNYRTKMPERYEIEGNPYWPLSMPVFKMDYAHKEAEERFGFEPRAYGAQTMRYDVDRIGNVRGVYTQTLRKMPDGSTKIDDTEKHWPADLILLAIGFVGTENTVPNTFDLRTEQNKIVANEVDYTTNQPHIFTAGDARRGQSLVVWAIKEGRGAAKSVHRYLQKQLVLS</sequence>
<dbReference type="RefSeq" id="WP_047132957.1">
    <property type="nucleotide sequence ID" value="NZ_CP015114.1"/>
</dbReference>
<evidence type="ECO:0000313" key="7">
    <source>
        <dbReference type="EMBL" id="QQS82475.1"/>
    </source>
</evidence>
<dbReference type="SUPFAM" id="SSF46548">
    <property type="entry name" value="alpha-helical ferredoxin"/>
    <property type="match status" value="1"/>
</dbReference>
<protein>
    <submittedName>
        <fullName evidence="8">Glutamate synthase subunit beta</fullName>
    </submittedName>
</protein>
<evidence type="ECO:0000259" key="6">
    <source>
        <dbReference type="Pfam" id="PF14691"/>
    </source>
</evidence>
<accession>A0A143PBT1</accession>
<dbReference type="EMBL" id="CP068073">
    <property type="protein sequence ID" value="QQS82475.1"/>
    <property type="molecule type" value="Genomic_DNA"/>
</dbReference>
<dbReference type="InterPro" id="IPR028261">
    <property type="entry name" value="DPD_II"/>
</dbReference>
<dbReference type="SUPFAM" id="SSF51971">
    <property type="entry name" value="Nucleotide-binding domain"/>
    <property type="match status" value="2"/>
</dbReference>